<sequence length="454" mass="51643">MAKETEIKLRVSPESLATLCEHPVFATRNVGTWQTRELLNRYYDTDDFALANGQVALRIRRDGEQLIQTLKSKGASVAGLSERNEWDWYLKSNRLVLSHLDDSCWPESLRELDKKQLKAVFSTDFKRQFAELRWQREGVETVVEVALDQGVVIADKKQEAICEVELELRAGDPVALFELALELAADTALMPCDISKAERGYRLFDANSYSVAAEPAQLTAQTPLDEAFAAIAWQLLGNSQRLAEQYRFNGHWKLLEQWFQQLVGLRALLASLGHAVPRAASSALRGQLDALIESWRERVTEGAEEQAVRDAAPQAFAQELADTRWGVFSLQLALWLQDKQWQKKRTARGTRQGAAVLQNWLLQFLQDEATALQVNRYMRQPEDLAEQAPRLERLLVWLQLARDVTDLPDSDRLFGALRELHKLALQPITPEALVQRREHLGSVLSLNAWKQVLR</sequence>
<dbReference type="Gene3D" id="2.40.320.10">
    <property type="entry name" value="Hypothetical Protein Pfu-838710-001"/>
    <property type="match status" value="1"/>
</dbReference>
<evidence type="ECO:0000259" key="1">
    <source>
        <dbReference type="PROSITE" id="PS51707"/>
    </source>
</evidence>
<dbReference type="KEGG" id="dce:O6P33_02195"/>
<dbReference type="Proteomes" id="UP001212189">
    <property type="component" value="Chromosome"/>
</dbReference>
<dbReference type="PANTHER" id="PTHR39569">
    <property type="entry name" value="INORGANIC TRIPHOSPHATASE"/>
    <property type="match status" value="1"/>
</dbReference>
<gene>
    <name evidence="2" type="ORF">O6P33_02195</name>
</gene>
<dbReference type="EMBL" id="CP114976">
    <property type="protein sequence ID" value="WBE25676.1"/>
    <property type="molecule type" value="Genomic_DNA"/>
</dbReference>
<dbReference type="GO" id="GO:0050355">
    <property type="term" value="F:inorganic triphosphate phosphatase activity"/>
    <property type="evidence" value="ECO:0007669"/>
    <property type="project" value="InterPro"/>
</dbReference>
<dbReference type="Pfam" id="PF01928">
    <property type="entry name" value="CYTH"/>
    <property type="match status" value="1"/>
</dbReference>
<feature type="domain" description="CYTH" evidence="1">
    <location>
        <begin position="2"/>
        <end position="207"/>
    </location>
</feature>
<dbReference type="GO" id="GO:0046872">
    <property type="term" value="F:metal ion binding"/>
    <property type="evidence" value="ECO:0007669"/>
    <property type="project" value="TreeGrafter"/>
</dbReference>
<dbReference type="PROSITE" id="PS51707">
    <property type="entry name" value="CYTH"/>
    <property type="match status" value="1"/>
</dbReference>
<dbReference type="InterPro" id="IPR033469">
    <property type="entry name" value="CYTH-like_dom_sf"/>
</dbReference>
<accession>A0AAF0AKN6</accession>
<dbReference type="CDD" id="cd07756">
    <property type="entry name" value="CYTH-like_Pase_CHAD"/>
    <property type="match status" value="1"/>
</dbReference>
<dbReference type="AlphaFoldDB" id="A0AAF0AKN6"/>
<dbReference type="SUPFAM" id="SSF55154">
    <property type="entry name" value="CYTH-like phosphatases"/>
    <property type="match status" value="1"/>
</dbReference>
<dbReference type="RefSeq" id="WP_269818618.1">
    <property type="nucleotide sequence ID" value="NZ_CP114976.1"/>
</dbReference>
<dbReference type="InterPro" id="IPR039013">
    <property type="entry name" value="YgiF"/>
</dbReference>
<keyword evidence="3" id="KW-1185">Reference proteome</keyword>
<dbReference type="InterPro" id="IPR023577">
    <property type="entry name" value="CYTH_domain"/>
</dbReference>
<reference evidence="2 3" key="1">
    <citation type="submission" date="2022-12" db="EMBL/GenBank/DDBJ databases">
        <title>Coexistence and Characterization of a Novel Tigecycline Resistance gene tet(X) variant and blaNDM-1 in a Pseudomonas caeni Isolate of Chicken Origin.</title>
        <authorList>
            <person name="Lu X."/>
            <person name="Zhang L."/>
            <person name="Li R."/>
            <person name="Wang Z."/>
        </authorList>
    </citation>
    <scope>NUCLEOTIDE SEQUENCE [LARGE SCALE GENOMIC DNA]</scope>
    <source>
        <strain evidence="2 3">CE14</strain>
    </source>
</reference>
<dbReference type="SMART" id="SM01118">
    <property type="entry name" value="CYTH"/>
    <property type="match status" value="1"/>
</dbReference>
<protein>
    <submittedName>
        <fullName evidence="2">CYTH domain-containing protein</fullName>
    </submittedName>
</protein>
<evidence type="ECO:0000313" key="3">
    <source>
        <dbReference type="Proteomes" id="UP001212189"/>
    </source>
</evidence>
<dbReference type="PANTHER" id="PTHR39569:SF1">
    <property type="entry name" value="INORGANIC TRIPHOSPHATASE"/>
    <property type="match status" value="1"/>
</dbReference>
<name>A0AAF0AKN6_9GAMM</name>
<organism evidence="2 3">
    <name type="scientific">Denitrificimonas caeni</name>
    <dbReference type="NCBI Taxonomy" id="521720"/>
    <lineage>
        <taxon>Bacteria</taxon>
        <taxon>Pseudomonadati</taxon>
        <taxon>Pseudomonadota</taxon>
        <taxon>Gammaproteobacteria</taxon>
        <taxon>Pseudomonadales</taxon>
        <taxon>Pseudomonadaceae</taxon>
        <taxon>Denitrificimonas</taxon>
    </lineage>
</organism>
<proteinExistence type="predicted"/>
<evidence type="ECO:0000313" key="2">
    <source>
        <dbReference type="EMBL" id="WBE25676.1"/>
    </source>
</evidence>